<sequence length="218" mass="24429">MFDAGTYSSAVPDWLLAATLSKMVPPLRSQNRTTTAPFRPSQEGFLAFSFLALNQKRALPSILNSARCTLSSSATPCNSKNFFAFETHPHRSNPSKVGSSILFFPLGCTSWRSPAPSPTFSSCLLLFSLIEAWSWLLCHYLCLPSINRNFHHPIDFGNVSIQQFLDYLIPAASQRDKFWNPTPPLRNGRFLVTSFFPFLILQHYSRNDSSPVFGSLSI</sequence>
<protein>
    <submittedName>
        <fullName evidence="2">Uncharacterized protein LOC111241275</fullName>
    </submittedName>
</protein>
<dbReference type="Proteomes" id="UP000087766">
    <property type="component" value="Chromosome 2"/>
</dbReference>
<reference evidence="2" key="2">
    <citation type="submission" date="2025-08" db="UniProtKB">
        <authorList>
            <consortium name="RefSeq"/>
        </authorList>
    </citation>
    <scope>IDENTIFICATION</scope>
    <source>
        <tissue evidence="2">Leaf</tissue>
    </source>
</reference>
<dbReference type="GeneID" id="111241275"/>
<accession>A0A3Q0EV10</accession>
<keyword evidence="1" id="KW-1185">Reference proteome</keyword>
<name>A0A3Q0EV10_VIGRR</name>
<evidence type="ECO:0000313" key="1">
    <source>
        <dbReference type="Proteomes" id="UP000087766"/>
    </source>
</evidence>
<evidence type="ECO:0000313" key="2">
    <source>
        <dbReference type="RefSeq" id="XP_022634304.1"/>
    </source>
</evidence>
<proteinExistence type="predicted"/>
<organism evidence="1 2">
    <name type="scientific">Vigna radiata var. radiata</name>
    <name type="common">Mung bean</name>
    <name type="synonym">Phaseolus aureus</name>
    <dbReference type="NCBI Taxonomy" id="3916"/>
    <lineage>
        <taxon>Eukaryota</taxon>
        <taxon>Viridiplantae</taxon>
        <taxon>Streptophyta</taxon>
        <taxon>Embryophyta</taxon>
        <taxon>Tracheophyta</taxon>
        <taxon>Spermatophyta</taxon>
        <taxon>Magnoliopsida</taxon>
        <taxon>eudicotyledons</taxon>
        <taxon>Gunneridae</taxon>
        <taxon>Pentapetalae</taxon>
        <taxon>rosids</taxon>
        <taxon>fabids</taxon>
        <taxon>Fabales</taxon>
        <taxon>Fabaceae</taxon>
        <taxon>Papilionoideae</taxon>
        <taxon>50 kb inversion clade</taxon>
        <taxon>NPAAA clade</taxon>
        <taxon>indigoferoid/millettioid clade</taxon>
        <taxon>Phaseoleae</taxon>
        <taxon>Vigna</taxon>
    </lineage>
</organism>
<gene>
    <name evidence="2" type="primary">LOC111241275</name>
</gene>
<dbReference type="RefSeq" id="XP_022634304.1">
    <property type="nucleotide sequence ID" value="XM_022778583.1"/>
</dbReference>
<dbReference type="AlphaFoldDB" id="A0A3Q0EV10"/>
<reference evidence="1" key="1">
    <citation type="journal article" date="2014" name="Nat. Commun.">
        <title>Genome sequence of mungbean and insights into evolution within Vigna species.</title>
        <authorList>
            <person name="Kang Y.J."/>
            <person name="Kim S.K."/>
            <person name="Kim M.Y."/>
            <person name="Lestari P."/>
            <person name="Kim K.H."/>
            <person name="Ha B.K."/>
            <person name="Jun T.H."/>
            <person name="Hwang W.J."/>
            <person name="Lee T."/>
            <person name="Lee J."/>
            <person name="Shim S."/>
            <person name="Yoon M.Y."/>
            <person name="Jang Y.E."/>
            <person name="Han K.S."/>
            <person name="Taeprayoon P."/>
            <person name="Yoon N."/>
            <person name="Somta P."/>
            <person name="Tanya P."/>
            <person name="Kim K.S."/>
            <person name="Gwag J.G."/>
            <person name="Moon J.K."/>
            <person name="Lee Y.H."/>
            <person name="Park B.S."/>
            <person name="Bombarely A."/>
            <person name="Doyle J.J."/>
            <person name="Jackson S.A."/>
            <person name="Schafleitner R."/>
            <person name="Srinives P."/>
            <person name="Varshney R.K."/>
            <person name="Lee S.H."/>
        </authorList>
    </citation>
    <scope>NUCLEOTIDE SEQUENCE [LARGE SCALE GENOMIC DNA]</scope>
    <source>
        <strain evidence="1">cv. VC1973A</strain>
    </source>
</reference>
<dbReference type="KEGG" id="vra:111241275"/>